<evidence type="ECO:0000313" key="2">
    <source>
        <dbReference type="EMBL" id="SGY98087.1"/>
    </source>
</evidence>
<feature type="chain" id="PRO_5012566406" evidence="1">
    <location>
        <begin position="30"/>
        <end position="664"/>
    </location>
</feature>
<feature type="signal peptide" evidence="1">
    <location>
        <begin position="1"/>
        <end position="29"/>
    </location>
</feature>
<dbReference type="Proteomes" id="UP000183794">
    <property type="component" value="Unassembled WGS sequence"/>
</dbReference>
<evidence type="ECO:0000313" key="3">
    <source>
        <dbReference type="Proteomes" id="UP000183794"/>
    </source>
</evidence>
<gene>
    <name evidence="2" type="ORF">NVI5450_2029</name>
</gene>
<dbReference type="EMBL" id="FPLD01000055">
    <property type="protein sequence ID" value="SGY98087.1"/>
    <property type="molecule type" value="Genomic_DNA"/>
</dbReference>
<dbReference type="AlphaFoldDB" id="A0A1L0B8A2"/>
<keyword evidence="1" id="KW-0732">Signal</keyword>
<proteinExistence type="predicted"/>
<accession>A0A1L0B8A2</accession>
<evidence type="ECO:0000256" key="1">
    <source>
        <dbReference type="SAM" id="SignalP"/>
    </source>
</evidence>
<protein>
    <submittedName>
        <fullName evidence="2">Uncharacterized protein</fullName>
    </submittedName>
</protein>
<name>A0A1L0B8A2_9GAMM</name>
<dbReference type="OrthoDB" id="1160695at2"/>
<dbReference type="RefSeq" id="WP_075497243.1">
    <property type="nucleotide sequence ID" value="NZ_CAWRBC010000163.1"/>
</dbReference>
<sequence>MKFKFKNINFNLIKPFCCIAFCFPFYSVAEISDIPVNTKDYQNTSFYWRQKHWLINNFTNYSNHSVIRVTSPFYSNDIEKFPFSAKAGSSGKPDFAAEDGWELIHQELGFDSNGAEQENKEYSYPYIALYNRSRGIVRVVSYINHAPYTYNSVELSLSVQGDNPNDKPLNLFSTYKPTGSHDIENYPREATSLARYYVHDSGQFVFGDFPISYDPCVSTTNLKMAVRISPIQQATIKLSGRYLGTESDVVKEGGYMQRNFLSSYIKSGRKLDPDSLGILSYQNYQRLFNETDHERFAKAVYKEKGDANLDMLIKGLQSGISIVSSAASFVGVPIAPEILSKASEGLNYFDFAPTQELDGFKMPEPTSFMSVGEMALRGSSKVSSAVRMMTFPLPGSINSTKSPLGTFNLMDIPQAEVMAYPALGNTRYAKIWTEDNGYTLKGAVFVRKEGPRITFNTVELAAALSQDARDAGTKVLIALEAVLENTSKNDGQQFYPSKPQAICGFYQCAENFGLERQVITTTPIDFDQWRDTYGKNTINFSLPDYKQGIYRTRYKNIKLALKVWVVPAYLMDDFTGDIHNLKRKSALRSVQLYSYPIKFTVTPSTRESTYLTGENGGFEMAADNVKGAHLRTKPAIYTETKDTVNGKQTNIVTSVSGSMCNYRQ</sequence>
<reference evidence="2 3" key="1">
    <citation type="submission" date="2016-11" db="EMBL/GenBank/DDBJ databases">
        <authorList>
            <person name="Jaros S."/>
            <person name="Januszkiewicz K."/>
            <person name="Wedrychowicz H."/>
        </authorList>
    </citation>
    <scope>NUCLEOTIDE SEQUENCE [LARGE SCALE GENOMIC DNA]</scope>
    <source>
        <strain evidence="2">NVI 5450</strain>
    </source>
</reference>
<organism evidence="2 3">
    <name type="scientific">Moritella viscosa</name>
    <dbReference type="NCBI Taxonomy" id="80854"/>
    <lineage>
        <taxon>Bacteria</taxon>
        <taxon>Pseudomonadati</taxon>
        <taxon>Pseudomonadota</taxon>
        <taxon>Gammaproteobacteria</taxon>
        <taxon>Alteromonadales</taxon>
        <taxon>Moritellaceae</taxon>
        <taxon>Moritella</taxon>
    </lineage>
</organism>